<proteinExistence type="predicted"/>
<accession>A0AAU8T562</accession>
<protein>
    <recommendedName>
        <fullName evidence="5">Lipoprotein</fullName>
    </recommendedName>
</protein>
<feature type="signal peptide" evidence="2">
    <location>
        <begin position="1"/>
        <end position="28"/>
    </location>
</feature>
<name>A0AAU8T562_9BURK</name>
<dbReference type="KEGG" id="bfn:OI25_4894"/>
<feature type="region of interest" description="Disordered" evidence="1">
    <location>
        <begin position="29"/>
        <end position="99"/>
    </location>
</feature>
<dbReference type="Proteomes" id="UP000032614">
    <property type="component" value="Chromosome 2"/>
</dbReference>
<dbReference type="PROSITE" id="PS51257">
    <property type="entry name" value="PROKAR_LIPOPROTEIN"/>
    <property type="match status" value="1"/>
</dbReference>
<keyword evidence="2" id="KW-0732">Signal</keyword>
<evidence type="ECO:0008006" key="5">
    <source>
        <dbReference type="Google" id="ProtNLM"/>
    </source>
</evidence>
<gene>
    <name evidence="3" type="ORF">OI25_4894</name>
</gene>
<feature type="compositionally biased region" description="Polar residues" evidence="1">
    <location>
        <begin position="46"/>
        <end position="68"/>
    </location>
</feature>
<feature type="chain" id="PRO_5043538019" description="Lipoprotein" evidence="2">
    <location>
        <begin position="29"/>
        <end position="99"/>
    </location>
</feature>
<sequence>MNSSYRRCVANMLALVIATGCLVEASHAQTGSSTYNQKDKPLAQPGANSTEAHSAKPSNAQGNGQTGSKMARDKESRASAAGTHTAPETGAASDTTTNH</sequence>
<dbReference type="EMBL" id="CP010027">
    <property type="protein sequence ID" value="AJZ61455.1"/>
    <property type="molecule type" value="Genomic_DNA"/>
</dbReference>
<reference evidence="3 4" key="1">
    <citation type="journal article" date="2015" name="Genome Announc.">
        <title>Complete genome sequences for 59 burkholderia isolates, both pathogenic and near neighbor.</title>
        <authorList>
            <person name="Johnson S.L."/>
            <person name="Bishop-Lilly K.A."/>
            <person name="Ladner J.T."/>
            <person name="Daligault H.E."/>
            <person name="Davenport K.W."/>
            <person name="Jaissle J."/>
            <person name="Frey K.G."/>
            <person name="Koroleva G.I."/>
            <person name="Bruce D.C."/>
            <person name="Coyne S.R."/>
            <person name="Broomall S.M."/>
            <person name="Li P.E."/>
            <person name="Teshima H."/>
            <person name="Gibbons H.S."/>
            <person name="Palacios G.F."/>
            <person name="Rosenzweig C.N."/>
            <person name="Redden C.L."/>
            <person name="Xu Y."/>
            <person name="Minogue T.D."/>
            <person name="Chain P.S."/>
        </authorList>
    </citation>
    <scope>NUCLEOTIDE SEQUENCE [LARGE SCALE GENOMIC DNA]</scope>
    <source>
        <strain evidence="3 4">ATCC BAA-463</strain>
    </source>
</reference>
<evidence type="ECO:0000256" key="2">
    <source>
        <dbReference type="SAM" id="SignalP"/>
    </source>
</evidence>
<dbReference type="AlphaFoldDB" id="A0AAU8T562"/>
<evidence type="ECO:0000313" key="3">
    <source>
        <dbReference type="EMBL" id="AJZ61455.1"/>
    </source>
</evidence>
<evidence type="ECO:0000256" key="1">
    <source>
        <dbReference type="SAM" id="MobiDB-lite"/>
    </source>
</evidence>
<organism evidence="3 4">
    <name type="scientific">Paraburkholderia fungorum</name>
    <dbReference type="NCBI Taxonomy" id="134537"/>
    <lineage>
        <taxon>Bacteria</taxon>
        <taxon>Pseudomonadati</taxon>
        <taxon>Pseudomonadota</taxon>
        <taxon>Betaproteobacteria</taxon>
        <taxon>Burkholderiales</taxon>
        <taxon>Burkholderiaceae</taxon>
        <taxon>Paraburkholderia</taxon>
    </lineage>
</organism>
<dbReference type="GeneID" id="66518760"/>
<evidence type="ECO:0000313" key="4">
    <source>
        <dbReference type="Proteomes" id="UP000032614"/>
    </source>
</evidence>
<dbReference type="RefSeq" id="WP_149029717.1">
    <property type="nucleotide sequence ID" value="NZ_CP010027.1"/>
</dbReference>